<dbReference type="Gene3D" id="3.90.1720.80">
    <property type="match status" value="1"/>
</dbReference>
<dbReference type="AlphaFoldDB" id="A0A839UPL3"/>
<dbReference type="Proteomes" id="UP000559987">
    <property type="component" value="Unassembled WGS sequence"/>
</dbReference>
<evidence type="ECO:0008006" key="3">
    <source>
        <dbReference type="Google" id="ProtNLM"/>
    </source>
</evidence>
<gene>
    <name evidence="1" type="ORF">FHS30_003371</name>
</gene>
<accession>A0A839UPL3</accession>
<keyword evidence="2" id="KW-1185">Reference proteome</keyword>
<reference evidence="1 2" key="1">
    <citation type="submission" date="2020-08" db="EMBL/GenBank/DDBJ databases">
        <title>Genomic Encyclopedia of Type Strains, Phase III (KMG-III): the genomes of soil and plant-associated and newly described type strains.</title>
        <authorList>
            <person name="Whitman W."/>
        </authorList>
    </citation>
    <scope>NUCLEOTIDE SEQUENCE [LARGE SCALE GENOMIC DNA]</scope>
    <source>
        <strain evidence="1 2">CECT 8571</strain>
    </source>
</reference>
<sequence length="165" mass="18608">MATLKFEALWDNYPHDKPCSNDFQNQCAIKVGAALAKSGVDTKRLVPGKRHCWHHGVSEGHVLAAEELAAGLKKVSLPGIGRTISLTPVNYKSVIAGKTGIIFFKDYWMRSVDKEGAPTGDHIDLWNKNRITDWSSWLRIQFGVVIPDVWSDFEKSKKILFWEVK</sequence>
<dbReference type="EMBL" id="JACHXZ010000006">
    <property type="protein sequence ID" value="MBB3170154.1"/>
    <property type="molecule type" value="Genomic_DNA"/>
</dbReference>
<protein>
    <recommendedName>
        <fullName evidence="3">Type VI secretion system (T6SS), amidase effector protein 4</fullName>
    </recommendedName>
</protein>
<dbReference type="Pfam" id="PF14113">
    <property type="entry name" value="Tae4"/>
    <property type="match status" value="1"/>
</dbReference>
<comment type="caution">
    <text evidence="1">The sequence shown here is derived from an EMBL/GenBank/DDBJ whole genome shotgun (WGS) entry which is preliminary data.</text>
</comment>
<evidence type="ECO:0000313" key="1">
    <source>
        <dbReference type="EMBL" id="MBB3170154.1"/>
    </source>
</evidence>
<organism evidence="1 2">
    <name type="scientific">Simiduia aestuariiviva</name>
    <dbReference type="NCBI Taxonomy" id="1510459"/>
    <lineage>
        <taxon>Bacteria</taxon>
        <taxon>Pseudomonadati</taxon>
        <taxon>Pseudomonadota</taxon>
        <taxon>Gammaproteobacteria</taxon>
        <taxon>Cellvibrionales</taxon>
        <taxon>Cellvibrionaceae</taxon>
        <taxon>Simiduia</taxon>
    </lineage>
</organism>
<dbReference type="InterPro" id="IPR025562">
    <property type="entry name" value="Tae4"/>
</dbReference>
<name>A0A839UPL3_9GAMM</name>
<proteinExistence type="predicted"/>
<dbReference type="RefSeq" id="WP_183911654.1">
    <property type="nucleotide sequence ID" value="NZ_JACHXZ010000006.1"/>
</dbReference>
<evidence type="ECO:0000313" key="2">
    <source>
        <dbReference type="Proteomes" id="UP000559987"/>
    </source>
</evidence>